<feature type="compositionally biased region" description="Acidic residues" evidence="4">
    <location>
        <begin position="242"/>
        <end position="251"/>
    </location>
</feature>
<feature type="region of interest" description="Disordered" evidence="4">
    <location>
        <begin position="332"/>
        <end position="374"/>
    </location>
</feature>
<evidence type="ECO:0000313" key="6">
    <source>
        <dbReference type="Proteomes" id="UP001159405"/>
    </source>
</evidence>
<reference evidence="5 6" key="1">
    <citation type="submission" date="2022-05" db="EMBL/GenBank/DDBJ databases">
        <authorList>
            <consortium name="Genoscope - CEA"/>
            <person name="William W."/>
        </authorList>
    </citation>
    <scope>NUCLEOTIDE SEQUENCE [LARGE SCALE GENOMIC DNA]</scope>
</reference>
<evidence type="ECO:0000256" key="4">
    <source>
        <dbReference type="SAM" id="MobiDB-lite"/>
    </source>
</evidence>
<feature type="region of interest" description="Disordered" evidence="4">
    <location>
        <begin position="146"/>
        <end position="299"/>
    </location>
</feature>
<evidence type="ECO:0008006" key="7">
    <source>
        <dbReference type="Google" id="ProtNLM"/>
    </source>
</evidence>
<proteinExistence type="inferred from homology"/>
<keyword evidence="2 3" id="KW-0175">Coiled coil</keyword>
<dbReference type="InterPro" id="IPR026179">
    <property type="entry name" value="Slain"/>
</dbReference>
<feature type="coiled-coil region" evidence="3">
    <location>
        <begin position="25"/>
        <end position="52"/>
    </location>
</feature>
<feature type="region of interest" description="Disordered" evidence="4">
    <location>
        <begin position="448"/>
        <end position="640"/>
    </location>
</feature>
<feature type="compositionally biased region" description="Polar residues" evidence="4">
    <location>
        <begin position="578"/>
        <end position="595"/>
    </location>
</feature>
<feature type="region of interest" description="Disordered" evidence="4">
    <location>
        <begin position="392"/>
        <end position="436"/>
    </location>
</feature>
<evidence type="ECO:0000256" key="1">
    <source>
        <dbReference type="ARBA" id="ARBA00006652"/>
    </source>
</evidence>
<dbReference type="Proteomes" id="UP001159405">
    <property type="component" value="Unassembled WGS sequence"/>
</dbReference>
<evidence type="ECO:0000313" key="5">
    <source>
        <dbReference type="EMBL" id="CAH3179445.1"/>
    </source>
</evidence>
<feature type="compositionally biased region" description="Polar residues" evidence="4">
    <location>
        <begin position="180"/>
        <end position="189"/>
    </location>
</feature>
<dbReference type="PANTHER" id="PTHR22406:SF7">
    <property type="entry name" value="NASCENT POLYPEPTIDE-ASSOCIATED COMPLEX SUBUNIT ALPHA, MUSCLE-SPECIFIC FORM"/>
    <property type="match status" value="1"/>
</dbReference>
<dbReference type="EMBL" id="CALNXK010000256">
    <property type="protein sequence ID" value="CAH3179445.1"/>
    <property type="molecule type" value="Genomic_DNA"/>
</dbReference>
<sequence length="640" mass="70924">MSSNFEFLDSISFPRHDCNMNSELRKSAGSDIKRLQEMVKRLEEQNAQLKSSDYSLNRRTPNNRVMGDEATMVKVKLNLDDVPLLDLNAAVEEDDDTWLYVSPSHPPSAEQKRISPYRYLKDSLDIPELNKVRGSLLAKLESIAAQEEALSGSPPSESQHHHHRHPDHSRTDESSHRKTSMQMTDNIQGDDSELKQQRHVPSPTAVSQDDSDLVVKGPLRRRGGPSKPATSLHKNPEVMNGDSDDDSDDDNNTLRPQRRVPATSNFHSTNQDDSSLVVKGPVKRRGPSPKTRASFDAVTSVDGYYDDSGLIQQERPQRQVPVPQEFEDLVVKGPLKRRGGTPQQRQPVATGLHHSAGLMNENNDDDDSDNDNYMQRPLQRRVPVVAAAAAAAASGPSLDDSNLVVKGPLKRRGGTPQLGQPVASGPVKRRESPQLRASVDAVSYMDEYDSNNGFVPQERPQKLDPVASVSQENADLVVKGPLKRRGGTPRPRQPVATGYGLVENDDEEYVQPRRRGASPASSQNDHNSSWKRDDPNSDVNIPVVTAVKRREPNQVKRREPARPRTAEDSEMRRRSLPQAPTYSRSGPNSRQSNTPPQAPASRKSVTPRTGQLAAPRRIPTPRGLSPGRTNNDDSWSEGCY</sequence>
<evidence type="ECO:0000256" key="2">
    <source>
        <dbReference type="ARBA" id="ARBA00023054"/>
    </source>
</evidence>
<evidence type="ECO:0000256" key="3">
    <source>
        <dbReference type="SAM" id="Coils"/>
    </source>
</evidence>
<comment type="similarity">
    <text evidence="1">Belongs to the SLAIN motif-containing family.</text>
</comment>
<protein>
    <recommendedName>
        <fullName evidence="7">SLAIN motif-containing protein 2</fullName>
    </recommendedName>
</protein>
<gene>
    <name evidence="5" type="ORF">PLOB_00021879</name>
</gene>
<dbReference type="PANTHER" id="PTHR22406">
    <property type="entry name" value="NASCENT POLYPEPTIDE-ASSOCIATED COMPLEX SUBUNIT ALPHA, MUSCLE-SPECIFIC FORM"/>
    <property type="match status" value="1"/>
</dbReference>
<feature type="compositionally biased region" description="Polar residues" evidence="4">
    <location>
        <begin position="262"/>
        <end position="274"/>
    </location>
</feature>
<name>A0ABN8RNU0_9CNID</name>
<accession>A0ABN8RNU0</accession>
<feature type="compositionally biased region" description="Basic and acidic residues" evidence="4">
    <location>
        <begin position="548"/>
        <end position="573"/>
    </location>
</feature>
<comment type="caution">
    <text evidence="5">The sequence shown here is derived from an EMBL/GenBank/DDBJ whole genome shotgun (WGS) entry which is preliminary data.</text>
</comment>
<keyword evidence="6" id="KW-1185">Reference proteome</keyword>
<organism evidence="5 6">
    <name type="scientific">Porites lobata</name>
    <dbReference type="NCBI Taxonomy" id="104759"/>
    <lineage>
        <taxon>Eukaryota</taxon>
        <taxon>Metazoa</taxon>
        <taxon>Cnidaria</taxon>
        <taxon>Anthozoa</taxon>
        <taxon>Hexacorallia</taxon>
        <taxon>Scleractinia</taxon>
        <taxon>Fungiina</taxon>
        <taxon>Poritidae</taxon>
        <taxon>Porites</taxon>
    </lineage>
</organism>